<dbReference type="eggNOG" id="ENOG503359I">
    <property type="taxonomic scope" value="Bacteria"/>
</dbReference>
<dbReference type="InterPro" id="IPR029063">
    <property type="entry name" value="SAM-dependent_MTases_sf"/>
</dbReference>
<dbReference type="PANTHER" id="PTHR32026">
    <property type="entry name" value="METHYLTRANSFERASE-LIKE PROTEIN 24"/>
    <property type="match status" value="1"/>
</dbReference>
<dbReference type="Proteomes" id="UP000004699">
    <property type="component" value="Unassembled WGS sequence"/>
</dbReference>
<evidence type="ECO:0000259" key="1">
    <source>
        <dbReference type="Pfam" id="PF05050"/>
    </source>
</evidence>
<dbReference type="PANTHER" id="PTHR32026:SF27">
    <property type="entry name" value="METHYLTRANSFERASE FKBM DOMAIN-CONTAINING PROTEIN-RELATED"/>
    <property type="match status" value="1"/>
</dbReference>
<dbReference type="Gene3D" id="3.40.50.150">
    <property type="entry name" value="Vaccinia Virus protein VP39"/>
    <property type="match status" value="1"/>
</dbReference>
<proteinExistence type="predicted"/>
<evidence type="ECO:0000313" key="2">
    <source>
        <dbReference type="EMBL" id="EED35621.1"/>
    </source>
</evidence>
<dbReference type="HOGENOM" id="CLU_1109613_0_0_6"/>
<dbReference type="Pfam" id="PF05050">
    <property type="entry name" value="Methyltransf_21"/>
    <property type="match status" value="1"/>
</dbReference>
<accession>B8KV01</accession>
<keyword evidence="3" id="KW-1185">Reference proteome</keyword>
<feature type="domain" description="Methyltransferase FkbM" evidence="1">
    <location>
        <begin position="90"/>
        <end position="147"/>
    </location>
</feature>
<name>B8KV01_9GAMM</name>
<reference evidence="3" key="1">
    <citation type="journal article" date="2013" name="BMC Microbiol.">
        <title>Taxonomy and evolution of bacteriochlorophyll a-containing members of the OM60/NOR5 clade of marine gammaproteobacteria: description of Luminiphilus syltensis gen. nov., sp. nov., reclassification of Haliea rubra as Pseudohaliea rubra gen. nov., comb. nov., and emendation of Chromatocurvus halotolerans.</title>
        <authorList>
            <person name="Spring S."/>
            <person name="Riedel T."/>
            <person name="Sproer C."/>
            <person name="Yan S."/>
            <person name="Harder J."/>
            <person name="Fuchs B.M."/>
        </authorList>
    </citation>
    <scope>NUCLEOTIDE SEQUENCE [LARGE SCALE GENOMIC DNA]</scope>
    <source>
        <strain evidence="3">NOR51-B</strain>
    </source>
</reference>
<dbReference type="EMBL" id="DS999411">
    <property type="protein sequence ID" value="EED35621.1"/>
    <property type="molecule type" value="Genomic_DNA"/>
</dbReference>
<sequence length="225" mass="26288">MSRSDIDNSDVLIGLGINDDWSFEDSFKKLKDVEVFAYDASVSQKYFLKQFIKSVIRIDRPKIALKRLKTLLEYRRFFFNPGNHHLEKFVGVETEERDRITLNSIFEAMSYQNIFLKIDIEGSEYRCLDALISLQSRISGLVIEFHDCDINLKKIEKFISDIKLKLIHIHANNFAPVRSSDGLPLVLEITFSKYCGTRIETELPHEFDMANCRERDDIQLIVEKQ</sequence>
<dbReference type="STRING" id="565045.NOR51B_1567"/>
<dbReference type="SUPFAM" id="SSF53335">
    <property type="entry name" value="S-adenosyl-L-methionine-dependent methyltransferases"/>
    <property type="match status" value="1"/>
</dbReference>
<dbReference type="InterPro" id="IPR006342">
    <property type="entry name" value="FkbM_mtfrase"/>
</dbReference>
<gene>
    <name evidence="2" type="ORF">NOR51B_1567</name>
</gene>
<protein>
    <recommendedName>
        <fullName evidence="1">Methyltransferase FkbM domain-containing protein</fullName>
    </recommendedName>
</protein>
<dbReference type="InterPro" id="IPR026913">
    <property type="entry name" value="METTL24"/>
</dbReference>
<organism evidence="2 3">
    <name type="scientific">Luminiphilus syltensis NOR5-1B</name>
    <dbReference type="NCBI Taxonomy" id="565045"/>
    <lineage>
        <taxon>Bacteria</taxon>
        <taxon>Pseudomonadati</taxon>
        <taxon>Pseudomonadota</taxon>
        <taxon>Gammaproteobacteria</taxon>
        <taxon>Cellvibrionales</taxon>
        <taxon>Halieaceae</taxon>
        <taxon>Luminiphilus</taxon>
    </lineage>
</organism>
<evidence type="ECO:0000313" key="3">
    <source>
        <dbReference type="Proteomes" id="UP000004699"/>
    </source>
</evidence>
<dbReference type="AlphaFoldDB" id="B8KV01"/>